<reference evidence="1 2" key="1">
    <citation type="submission" date="2018-08" db="EMBL/GenBank/DDBJ databases">
        <title>A genome reference for cultivated species of the human gut microbiota.</title>
        <authorList>
            <person name="Zou Y."/>
            <person name="Xue W."/>
            <person name="Luo G."/>
        </authorList>
    </citation>
    <scope>NUCLEOTIDE SEQUENCE [LARGE SCALE GENOMIC DNA]</scope>
    <source>
        <strain evidence="1 2">TF05-11AC</strain>
    </source>
</reference>
<proteinExistence type="predicted"/>
<gene>
    <name evidence="1" type="ORF">DXC39_30145</name>
</gene>
<comment type="caution">
    <text evidence="1">The sequence shown here is derived from an EMBL/GenBank/DDBJ whole genome shotgun (WGS) entry which is preliminary data.</text>
</comment>
<name>A0A3E4TRY5_9FIRM</name>
<accession>A0A3E4TRY5</accession>
<organism evidence="1 2">
    <name type="scientific">Hungatella hathewayi</name>
    <dbReference type="NCBI Taxonomy" id="154046"/>
    <lineage>
        <taxon>Bacteria</taxon>
        <taxon>Bacillati</taxon>
        <taxon>Bacillota</taxon>
        <taxon>Clostridia</taxon>
        <taxon>Lachnospirales</taxon>
        <taxon>Lachnospiraceae</taxon>
        <taxon>Hungatella</taxon>
    </lineage>
</organism>
<dbReference type="RefSeq" id="WP_117624047.1">
    <property type="nucleotide sequence ID" value="NZ_JBKVZN010000076.1"/>
</dbReference>
<dbReference type="Proteomes" id="UP000261257">
    <property type="component" value="Unassembled WGS sequence"/>
</dbReference>
<sequence>MNKENVKQSTVDIFCEKKELEKSCLDNAISKVPWLQKFKLIEDELQERPDFILERKKNFIGIEHFHIDMLYVDKKKHTGLARYTYNDLKTLYKKYHVKAEKNNFESQDAKDATLELEKIFNELIDIQNKFDYNFFIKEWDRIFTKHYIRRYEYREDKNLDKLGFLIEIRKYFKFPYMCSTNNTTIRLDSNNIPITKDIAEYLNKFGDGVDFFIIVVKGLFDDSVSVEFFDKDKPPRAKFDNFEFRKIPGKFRFNVEK</sequence>
<dbReference type="EMBL" id="QSSQ01000055">
    <property type="protein sequence ID" value="RGL94129.1"/>
    <property type="molecule type" value="Genomic_DNA"/>
</dbReference>
<evidence type="ECO:0000313" key="1">
    <source>
        <dbReference type="EMBL" id="RGL94129.1"/>
    </source>
</evidence>
<evidence type="ECO:0000313" key="2">
    <source>
        <dbReference type="Proteomes" id="UP000261257"/>
    </source>
</evidence>
<dbReference type="AlphaFoldDB" id="A0A3E4TRY5"/>
<protein>
    <submittedName>
        <fullName evidence="1">Uncharacterized protein</fullName>
    </submittedName>
</protein>